<dbReference type="InterPro" id="IPR011604">
    <property type="entry name" value="PDDEXK-like_dom_sf"/>
</dbReference>
<evidence type="ECO:0000256" key="13">
    <source>
        <dbReference type="RuleBase" id="RU365022"/>
    </source>
</evidence>
<reference evidence="16" key="1">
    <citation type="journal article" date="2015" name="MBio">
        <title>Genome-Resolved Metagenomic Analysis Reveals Roles for Candidate Phyla and Other Microbial Community Members in Biogeochemical Transformations in Oil Reservoirs.</title>
        <authorList>
            <person name="Hu P."/>
            <person name="Tom L."/>
            <person name="Singh A."/>
            <person name="Thomas B.C."/>
            <person name="Baker B.J."/>
            <person name="Piceno Y.M."/>
            <person name="Andersen G.L."/>
            <person name="Banfield J.F."/>
        </authorList>
    </citation>
    <scope>NUCLEOTIDE SEQUENCE [LARGE SCALE GENOMIC DNA]</scope>
</reference>
<comment type="cofactor">
    <cofactor evidence="1">
        <name>[4Fe-4S] cluster</name>
        <dbReference type="ChEBI" id="CHEBI:49883"/>
    </cofactor>
</comment>
<evidence type="ECO:0000313" key="15">
    <source>
        <dbReference type="EMBL" id="KUK37010.1"/>
    </source>
</evidence>
<dbReference type="PANTHER" id="PTHR36531:SF6">
    <property type="entry name" value="DNA REPLICATION ATP-DEPENDENT HELICASE_NUCLEASE DNA2"/>
    <property type="match status" value="1"/>
</dbReference>
<dbReference type="Gene3D" id="3.90.320.10">
    <property type="match status" value="1"/>
</dbReference>
<dbReference type="GO" id="GO:0051536">
    <property type="term" value="F:iron-sulfur cluster binding"/>
    <property type="evidence" value="ECO:0007669"/>
    <property type="project" value="UniProtKB-KW"/>
</dbReference>
<evidence type="ECO:0000256" key="6">
    <source>
        <dbReference type="ARBA" id="ARBA00022723"/>
    </source>
</evidence>
<dbReference type="InterPro" id="IPR013343">
    <property type="entry name" value="CRISPR-assoc_prot_Cas4"/>
</dbReference>
<dbReference type="AlphaFoldDB" id="A0A101FH84"/>
<dbReference type="Pfam" id="PF01930">
    <property type="entry name" value="Cas_Cas4"/>
    <property type="match status" value="1"/>
</dbReference>
<name>A0A101FH84_9THEO</name>
<dbReference type="InterPro" id="IPR022765">
    <property type="entry name" value="Dna2/Cas4_DUF83"/>
</dbReference>
<comment type="similarity">
    <text evidence="2 13">Belongs to the CRISPR-associated exonuclease Cas4 family.</text>
</comment>
<protein>
    <recommendedName>
        <fullName evidence="4 13">CRISPR-associated exonuclease Cas4</fullName>
        <ecNumber evidence="3 13">3.1.12.1</ecNumber>
    </recommendedName>
</protein>
<gene>
    <name evidence="15" type="ORF">XD66_0274</name>
</gene>
<evidence type="ECO:0000256" key="9">
    <source>
        <dbReference type="ARBA" id="ARBA00023004"/>
    </source>
</evidence>
<keyword evidence="9 13" id="KW-0408">Iron</keyword>
<evidence type="ECO:0000256" key="10">
    <source>
        <dbReference type="ARBA" id="ARBA00023014"/>
    </source>
</evidence>
<dbReference type="EMBL" id="LGFO01000018">
    <property type="protein sequence ID" value="KUK37010.1"/>
    <property type="molecule type" value="Genomic_DNA"/>
</dbReference>
<dbReference type="GO" id="GO:0004527">
    <property type="term" value="F:exonuclease activity"/>
    <property type="evidence" value="ECO:0007669"/>
    <property type="project" value="UniProtKB-KW"/>
</dbReference>
<keyword evidence="7 13" id="KW-0378">Hydrolase</keyword>
<dbReference type="Proteomes" id="UP000053326">
    <property type="component" value="Unassembled WGS sequence"/>
</dbReference>
<comment type="caution">
    <text evidence="15">The sequence shown here is derived from an EMBL/GenBank/DDBJ whole genome shotgun (WGS) entry which is preliminary data.</text>
</comment>
<evidence type="ECO:0000313" key="16">
    <source>
        <dbReference type="Proteomes" id="UP000053326"/>
    </source>
</evidence>
<evidence type="ECO:0000256" key="8">
    <source>
        <dbReference type="ARBA" id="ARBA00022839"/>
    </source>
</evidence>
<dbReference type="GO" id="GO:0046872">
    <property type="term" value="F:metal ion binding"/>
    <property type="evidence" value="ECO:0007669"/>
    <property type="project" value="UniProtKB-KW"/>
</dbReference>
<evidence type="ECO:0000256" key="5">
    <source>
        <dbReference type="ARBA" id="ARBA00022722"/>
    </source>
</evidence>
<evidence type="ECO:0000256" key="11">
    <source>
        <dbReference type="ARBA" id="ARBA00023118"/>
    </source>
</evidence>
<sequence length="200" mass="23527">MVRLVRDYDVEPILKVSDIKQYLYCPRIIYFTYVLPVEKRATPKMEIGKEEHLKTARLEGRRRLRSYGFEEGKRFFNVYLFSSRLGLEGVLDMYVAVSRGSFPVDFKNTYRPAVNHKYQLLAYTLLLEDYLRQPVRGGFIYLIPSRHTVYIEATPEARLYTKRLMGAIRSLIRREHFPAVSRSRGRCADCEYKNYCGDVG</sequence>
<comment type="function">
    <text evidence="13">CRISPR (clustered regularly interspaced short palindromic repeat) is an adaptive immune system that provides protection against mobile genetic elements (viruses, transposable elements and conjugative plasmids). CRISPR clusters contain sequences complementary to antecedent mobile elements and target invading nucleic acids. CRISPR clusters are transcribed and processed into CRISPR RNA (crRNA).</text>
</comment>
<dbReference type="EC" id="3.1.12.1" evidence="3 13"/>
<dbReference type="InterPro" id="IPR051827">
    <property type="entry name" value="Cas4_exonuclease"/>
</dbReference>
<evidence type="ECO:0000256" key="7">
    <source>
        <dbReference type="ARBA" id="ARBA00022801"/>
    </source>
</evidence>
<evidence type="ECO:0000256" key="3">
    <source>
        <dbReference type="ARBA" id="ARBA00012768"/>
    </source>
</evidence>
<keyword evidence="6 13" id="KW-0479">Metal-binding</keyword>
<keyword evidence="10 13" id="KW-0411">Iron-sulfur</keyword>
<keyword evidence="5 13" id="KW-0540">Nuclease</keyword>
<comment type="cofactor">
    <cofactor evidence="13">
        <name>iron-sulfur cluster</name>
        <dbReference type="ChEBI" id="CHEBI:30408"/>
    </cofactor>
</comment>
<organism evidence="15 16">
    <name type="scientific">Thermacetogenium phaeum</name>
    <dbReference type="NCBI Taxonomy" id="85874"/>
    <lineage>
        <taxon>Bacteria</taxon>
        <taxon>Bacillati</taxon>
        <taxon>Bacillota</taxon>
        <taxon>Clostridia</taxon>
        <taxon>Thermoanaerobacterales</taxon>
        <taxon>Thermoanaerobacteraceae</taxon>
        <taxon>Thermacetogenium</taxon>
    </lineage>
</organism>
<comment type="cofactor">
    <cofactor evidence="13">
        <name>Mg(2+)</name>
        <dbReference type="ChEBI" id="CHEBI:18420"/>
    </cofactor>
    <cofactor evidence="13">
        <name>Mn(2+)</name>
        <dbReference type="ChEBI" id="CHEBI:29035"/>
    </cofactor>
    <text evidence="13">Mg(2+) or Mn(2+) required for ssDNA cleavage activity.</text>
</comment>
<evidence type="ECO:0000256" key="1">
    <source>
        <dbReference type="ARBA" id="ARBA00001966"/>
    </source>
</evidence>
<dbReference type="NCBIfam" id="TIGR00372">
    <property type="entry name" value="cas4"/>
    <property type="match status" value="1"/>
</dbReference>
<evidence type="ECO:0000256" key="4">
    <source>
        <dbReference type="ARBA" id="ARBA00020049"/>
    </source>
</evidence>
<evidence type="ECO:0000256" key="2">
    <source>
        <dbReference type="ARBA" id="ARBA00009189"/>
    </source>
</evidence>
<feature type="domain" description="DUF83" evidence="14">
    <location>
        <begin position="16"/>
        <end position="196"/>
    </location>
</feature>
<evidence type="ECO:0000256" key="12">
    <source>
        <dbReference type="ARBA" id="ARBA00023211"/>
    </source>
</evidence>
<evidence type="ECO:0000259" key="14">
    <source>
        <dbReference type="Pfam" id="PF01930"/>
    </source>
</evidence>
<keyword evidence="12 13" id="KW-0464">Manganese</keyword>
<keyword evidence="11 13" id="KW-0051">Antiviral defense</keyword>
<accession>A0A101FH84</accession>
<keyword evidence="8 13" id="KW-0269">Exonuclease</keyword>
<proteinExistence type="inferred from homology"/>
<dbReference type="PANTHER" id="PTHR36531">
    <property type="entry name" value="CRISPR-ASSOCIATED EXONUCLEASE CAS4"/>
    <property type="match status" value="1"/>
</dbReference>
<dbReference type="GO" id="GO:0051607">
    <property type="term" value="P:defense response to virus"/>
    <property type="evidence" value="ECO:0007669"/>
    <property type="project" value="UniProtKB-KW"/>
</dbReference>